<proteinExistence type="predicted"/>
<organism evidence="2 3">
    <name type="scientific">Yinghuangia soli</name>
    <dbReference type="NCBI Taxonomy" id="2908204"/>
    <lineage>
        <taxon>Bacteria</taxon>
        <taxon>Bacillati</taxon>
        <taxon>Actinomycetota</taxon>
        <taxon>Actinomycetes</taxon>
        <taxon>Kitasatosporales</taxon>
        <taxon>Streptomycetaceae</taxon>
        <taxon>Yinghuangia</taxon>
    </lineage>
</organism>
<keyword evidence="3" id="KW-1185">Reference proteome</keyword>
<evidence type="ECO:0000256" key="1">
    <source>
        <dbReference type="SAM" id="MobiDB-lite"/>
    </source>
</evidence>
<feature type="compositionally biased region" description="Polar residues" evidence="1">
    <location>
        <begin position="1"/>
        <end position="22"/>
    </location>
</feature>
<evidence type="ECO:0000313" key="3">
    <source>
        <dbReference type="Proteomes" id="UP001165378"/>
    </source>
</evidence>
<evidence type="ECO:0000313" key="2">
    <source>
        <dbReference type="EMBL" id="MCF2525705.1"/>
    </source>
</evidence>
<dbReference type="SUPFAM" id="SSF54593">
    <property type="entry name" value="Glyoxalase/Bleomycin resistance protein/Dihydroxybiphenyl dioxygenase"/>
    <property type="match status" value="1"/>
</dbReference>
<sequence length="269" mass="29756">MPQTSPPQHDATESTVKPNETTVPLLPCADPDETLAFYRALGFEVTYEMRKPYVYLVVEYSGFALHFGRAPKNHDPATEDGGGCLVLVDAVAPYHAAFTAAMRKTYGKVLASGRPRITRYRPGASRFTVVDPSGNGIIFIQRDEPEELEYGGDKTLPPLARALDNARIFREFKNDDRAAFRAVKSALRRHGAQAAPVDRALAVATLVELSIALDERDGVKPLVRDLEQLLPQLTEPERQRVTQEFRLADRLDEWIAAAEPVGDEADPAD</sequence>
<comment type="caution">
    <text evidence="2">The sequence shown here is derived from an EMBL/GenBank/DDBJ whole genome shotgun (WGS) entry which is preliminary data.</text>
</comment>
<reference evidence="2" key="1">
    <citation type="submission" date="2022-01" db="EMBL/GenBank/DDBJ databases">
        <title>Genome-Based Taxonomic Classification of the Phylum Actinobacteria.</title>
        <authorList>
            <person name="Gao Y."/>
        </authorList>
    </citation>
    <scope>NUCLEOTIDE SEQUENCE</scope>
    <source>
        <strain evidence="2">KLBMP 8922</strain>
    </source>
</reference>
<protein>
    <submittedName>
        <fullName evidence="2">Glyoxalase</fullName>
    </submittedName>
</protein>
<dbReference type="AlphaFoldDB" id="A0AA41TY25"/>
<dbReference type="RefSeq" id="WP_235049734.1">
    <property type="nucleotide sequence ID" value="NZ_JAKFHA010000001.1"/>
</dbReference>
<name>A0AA41TY25_9ACTN</name>
<dbReference type="InterPro" id="IPR029068">
    <property type="entry name" value="Glyas_Bleomycin-R_OHBP_Dase"/>
</dbReference>
<dbReference type="EMBL" id="JAKFHA010000001">
    <property type="protein sequence ID" value="MCF2525705.1"/>
    <property type="molecule type" value="Genomic_DNA"/>
</dbReference>
<dbReference type="Proteomes" id="UP001165378">
    <property type="component" value="Unassembled WGS sequence"/>
</dbReference>
<accession>A0AA41TY25</accession>
<dbReference type="Gene3D" id="3.10.180.10">
    <property type="entry name" value="2,3-Dihydroxybiphenyl 1,2-Dioxygenase, domain 1"/>
    <property type="match status" value="1"/>
</dbReference>
<gene>
    <name evidence="2" type="ORF">LZ495_00485</name>
</gene>
<feature type="region of interest" description="Disordered" evidence="1">
    <location>
        <begin position="1"/>
        <end position="24"/>
    </location>
</feature>